<evidence type="ECO:0000313" key="4">
    <source>
        <dbReference type="Proteomes" id="UP001603857"/>
    </source>
</evidence>
<dbReference type="PANTHER" id="PTHR23389">
    <property type="entry name" value="CHROMOSOME TRANSMISSION FIDELITY FACTOR 18"/>
    <property type="match status" value="1"/>
</dbReference>
<dbReference type="Proteomes" id="UP001603857">
    <property type="component" value="Unassembled WGS sequence"/>
</dbReference>
<organism evidence="3 4">
    <name type="scientific">Flemingia macrophylla</name>
    <dbReference type="NCBI Taxonomy" id="520843"/>
    <lineage>
        <taxon>Eukaryota</taxon>
        <taxon>Viridiplantae</taxon>
        <taxon>Streptophyta</taxon>
        <taxon>Embryophyta</taxon>
        <taxon>Tracheophyta</taxon>
        <taxon>Spermatophyta</taxon>
        <taxon>Magnoliopsida</taxon>
        <taxon>eudicotyledons</taxon>
        <taxon>Gunneridae</taxon>
        <taxon>Pentapetalae</taxon>
        <taxon>rosids</taxon>
        <taxon>fabids</taxon>
        <taxon>Fabales</taxon>
        <taxon>Fabaceae</taxon>
        <taxon>Papilionoideae</taxon>
        <taxon>50 kb inversion clade</taxon>
        <taxon>NPAAA clade</taxon>
        <taxon>indigoferoid/millettioid clade</taxon>
        <taxon>Phaseoleae</taxon>
        <taxon>Flemingia</taxon>
    </lineage>
</organism>
<accession>A0ABD1N8D3</accession>
<proteinExistence type="predicted"/>
<dbReference type="GO" id="GO:0006260">
    <property type="term" value="P:DNA replication"/>
    <property type="evidence" value="ECO:0007669"/>
    <property type="project" value="UniProtKB-KW"/>
</dbReference>
<dbReference type="AlphaFoldDB" id="A0ABD1N8D3"/>
<evidence type="ECO:0000256" key="1">
    <source>
        <dbReference type="ARBA" id="ARBA00022705"/>
    </source>
</evidence>
<dbReference type="SUPFAM" id="SSF52540">
    <property type="entry name" value="P-loop containing nucleoside triphosphate hydrolases"/>
    <property type="match status" value="1"/>
</dbReference>
<feature type="domain" description="BRCT" evidence="2">
    <location>
        <begin position="111"/>
        <end position="147"/>
    </location>
</feature>
<dbReference type="SUPFAM" id="SSF52113">
    <property type="entry name" value="BRCT domain"/>
    <property type="match status" value="1"/>
</dbReference>
<dbReference type="InterPro" id="IPR036420">
    <property type="entry name" value="BRCT_dom_sf"/>
</dbReference>
<sequence>MAAVDFRKNYVNYHSRTRHLRNPYNESLPVKLYNSYLFKKTSPLEPVTIEILSVIAFSSIKYIYVTLQGKLKITTGRLRRLMGNRRRLKIAAGVTAVVCNRRKDERHGDAGLTFVISGTLDSLEREEAEDLIKRHGGRVTGSVSKKTGKKQNDSGAKRAILLCGTPGIGKTTSAKLVCQELGFQAIEMAKKLMDVAKAEGLQVNEVIS</sequence>
<keyword evidence="1" id="KW-0235">DNA replication</keyword>
<dbReference type="Pfam" id="PF00004">
    <property type="entry name" value="AAA"/>
    <property type="match status" value="1"/>
</dbReference>
<dbReference type="InterPro" id="IPR027417">
    <property type="entry name" value="P-loop_NTPase"/>
</dbReference>
<reference evidence="3 4" key="1">
    <citation type="submission" date="2024-08" db="EMBL/GenBank/DDBJ databases">
        <title>Insights into the chromosomal genome structure of Flemingia macrophylla.</title>
        <authorList>
            <person name="Ding Y."/>
            <person name="Zhao Y."/>
            <person name="Bi W."/>
            <person name="Wu M."/>
            <person name="Zhao G."/>
            <person name="Gong Y."/>
            <person name="Li W."/>
            <person name="Zhang P."/>
        </authorList>
    </citation>
    <scope>NUCLEOTIDE SEQUENCE [LARGE SCALE GENOMIC DNA]</scope>
    <source>
        <strain evidence="3">DYQJB</strain>
        <tissue evidence="3">Leaf</tissue>
    </source>
</reference>
<dbReference type="Gene3D" id="3.40.50.10190">
    <property type="entry name" value="BRCT domain"/>
    <property type="match status" value="1"/>
</dbReference>
<keyword evidence="4" id="KW-1185">Reference proteome</keyword>
<name>A0ABD1N8D3_9FABA</name>
<evidence type="ECO:0000259" key="2">
    <source>
        <dbReference type="PROSITE" id="PS50172"/>
    </source>
</evidence>
<dbReference type="InterPro" id="IPR003959">
    <property type="entry name" value="ATPase_AAA_core"/>
</dbReference>
<dbReference type="PROSITE" id="PS50172">
    <property type="entry name" value="BRCT"/>
    <property type="match status" value="1"/>
</dbReference>
<dbReference type="PANTHER" id="PTHR23389:SF6">
    <property type="entry name" value="REPLICATION FACTOR C SUBUNIT 1"/>
    <property type="match status" value="1"/>
</dbReference>
<evidence type="ECO:0000313" key="3">
    <source>
        <dbReference type="EMBL" id="KAL2344012.1"/>
    </source>
</evidence>
<dbReference type="Pfam" id="PF00533">
    <property type="entry name" value="BRCT"/>
    <property type="match status" value="1"/>
</dbReference>
<dbReference type="EMBL" id="JBGMDY010000002">
    <property type="protein sequence ID" value="KAL2344012.1"/>
    <property type="molecule type" value="Genomic_DNA"/>
</dbReference>
<protein>
    <recommendedName>
        <fullName evidence="2">BRCT domain-containing protein</fullName>
    </recommendedName>
</protein>
<dbReference type="InterPro" id="IPR001357">
    <property type="entry name" value="BRCT_dom"/>
</dbReference>
<comment type="caution">
    <text evidence="3">The sequence shown here is derived from an EMBL/GenBank/DDBJ whole genome shotgun (WGS) entry which is preliminary data.</text>
</comment>
<dbReference type="Gene3D" id="3.40.50.300">
    <property type="entry name" value="P-loop containing nucleotide triphosphate hydrolases"/>
    <property type="match status" value="1"/>
</dbReference>
<dbReference type="SMART" id="SM00292">
    <property type="entry name" value="BRCT"/>
    <property type="match status" value="1"/>
</dbReference>
<gene>
    <name evidence="3" type="ORF">Fmac_005297</name>
</gene>